<feature type="domain" description="Tetracyclin repressor-like C-terminal" evidence="5">
    <location>
        <begin position="80"/>
        <end position="183"/>
    </location>
</feature>
<dbReference type="Gene3D" id="1.10.10.60">
    <property type="entry name" value="Homeodomain-like"/>
    <property type="match status" value="1"/>
</dbReference>
<protein>
    <submittedName>
        <fullName evidence="6">DNA-binding transcriptional regulator, AcrR family</fullName>
    </submittedName>
</protein>
<dbReference type="OrthoDB" id="270177at2"/>
<reference evidence="7" key="1">
    <citation type="submission" date="2016-11" db="EMBL/GenBank/DDBJ databases">
        <authorList>
            <person name="Varghese N."/>
            <person name="Submissions S."/>
        </authorList>
    </citation>
    <scope>NUCLEOTIDE SEQUENCE [LARGE SCALE GENOMIC DNA]</scope>
    <source>
        <strain evidence="7">CGMCC 1.8995</strain>
    </source>
</reference>
<evidence type="ECO:0000259" key="5">
    <source>
        <dbReference type="Pfam" id="PF16925"/>
    </source>
</evidence>
<organism evidence="6 7">
    <name type="scientific">Marisediminitalea aggregata</name>
    <dbReference type="NCBI Taxonomy" id="634436"/>
    <lineage>
        <taxon>Bacteria</taxon>
        <taxon>Pseudomonadati</taxon>
        <taxon>Pseudomonadota</taxon>
        <taxon>Gammaproteobacteria</taxon>
        <taxon>Alteromonadales</taxon>
        <taxon>Alteromonadaceae</taxon>
        <taxon>Marisediminitalea</taxon>
    </lineage>
</organism>
<dbReference type="AlphaFoldDB" id="A0A1M5N1S2"/>
<dbReference type="PANTHER" id="PTHR47506:SF1">
    <property type="entry name" value="HTH-TYPE TRANSCRIPTIONAL REGULATOR YJDC"/>
    <property type="match status" value="1"/>
</dbReference>
<proteinExistence type="predicted"/>
<dbReference type="InterPro" id="IPR009057">
    <property type="entry name" value="Homeodomain-like_sf"/>
</dbReference>
<keyword evidence="1" id="KW-0805">Transcription regulation</keyword>
<dbReference type="InterPro" id="IPR001647">
    <property type="entry name" value="HTH_TetR"/>
</dbReference>
<dbReference type="Pfam" id="PF00440">
    <property type="entry name" value="TetR_N"/>
    <property type="match status" value="1"/>
</dbReference>
<evidence type="ECO:0000256" key="1">
    <source>
        <dbReference type="ARBA" id="ARBA00023015"/>
    </source>
</evidence>
<sequence length="190" mass="21476">MPRKSLYDVNAIMEQAVDIFLEHSFHGAVMEEIIARTEFNRRGFYLEFGSKQQFLYDTLSYYHEHTLAPIVQHLENHHGIASIEAFFDAYISAMFGRGCLLINMVTELGHDDTTIQSIGRHYLDRLQLGFIGCLEQAQRQGTVKAEINVEAVALQLTCFVQGFAVNSILAETKEELHIATQALLNPIITA</sequence>
<evidence type="ECO:0000256" key="2">
    <source>
        <dbReference type="ARBA" id="ARBA00023125"/>
    </source>
</evidence>
<dbReference type="Proteomes" id="UP000184520">
    <property type="component" value="Unassembled WGS sequence"/>
</dbReference>
<evidence type="ECO:0000313" key="7">
    <source>
        <dbReference type="Proteomes" id="UP000184520"/>
    </source>
</evidence>
<dbReference type="STRING" id="634436.SAMN05216361_3043"/>
<evidence type="ECO:0000259" key="4">
    <source>
        <dbReference type="Pfam" id="PF00440"/>
    </source>
</evidence>
<dbReference type="Pfam" id="PF16925">
    <property type="entry name" value="TetR_C_13"/>
    <property type="match status" value="1"/>
</dbReference>
<evidence type="ECO:0000313" key="6">
    <source>
        <dbReference type="EMBL" id="SHG83427.1"/>
    </source>
</evidence>
<feature type="domain" description="HTH tetR-type" evidence="4">
    <location>
        <begin position="12"/>
        <end position="55"/>
    </location>
</feature>
<name>A0A1M5N1S2_9ALTE</name>
<dbReference type="SUPFAM" id="SSF48498">
    <property type="entry name" value="Tetracyclin repressor-like, C-terminal domain"/>
    <property type="match status" value="1"/>
</dbReference>
<dbReference type="PANTHER" id="PTHR47506">
    <property type="entry name" value="TRANSCRIPTIONAL REGULATORY PROTEIN"/>
    <property type="match status" value="1"/>
</dbReference>
<dbReference type="GO" id="GO:0003677">
    <property type="term" value="F:DNA binding"/>
    <property type="evidence" value="ECO:0007669"/>
    <property type="project" value="UniProtKB-KW"/>
</dbReference>
<gene>
    <name evidence="6" type="ORF">SAMN05216361_3043</name>
</gene>
<dbReference type="Gene3D" id="1.10.357.10">
    <property type="entry name" value="Tetracycline Repressor, domain 2"/>
    <property type="match status" value="1"/>
</dbReference>
<dbReference type="SUPFAM" id="SSF46689">
    <property type="entry name" value="Homeodomain-like"/>
    <property type="match status" value="1"/>
</dbReference>
<keyword evidence="3" id="KW-0804">Transcription</keyword>
<keyword evidence="2 6" id="KW-0238">DNA-binding</keyword>
<dbReference type="EMBL" id="FQWD01000005">
    <property type="protein sequence ID" value="SHG83427.1"/>
    <property type="molecule type" value="Genomic_DNA"/>
</dbReference>
<evidence type="ECO:0000256" key="3">
    <source>
        <dbReference type="ARBA" id="ARBA00023163"/>
    </source>
</evidence>
<dbReference type="RefSeq" id="WP_073323969.1">
    <property type="nucleotide sequence ID" value="NZ_FQWD01000005.1"/>
</dbReference>
<accession>A0A1M5N1S2</accession>
<dbReference type="InterPro" id="IPR011075">
    <property type="entry name" value="TetR_C"/>
</dbReference>
<dbReference type="InterPro" id="IPR036271">
    <property type="entry name" value="Tet_transcr_reg_TetR-rel_C_sf"/>
</dbReference>
<keyword evidence="7" id="KW-1185">Reference proteome</keyword>